<dbReference type="Proteomes" id="UP001153269">
    <property type="component" value="Unassembled WGS sequence"/>
</dbReference>
<comment type="caution">
    <text evidence="1">The sequence shown here is derived from an EMBL/GenBank/DDBJ whole genome shotgun (WGS) entry which is preliminary data.</text>
</comment>
<sequence>MVIDNVLSLLVHVGPGHREELRCNSPQLDKVVNLPLPAVESPRDCLSLSAVPHQPDLIRALFLWRQMLWKKQGAVKKEAPEQLVEVEVDRADVEPTRDLHRVQFNEARLRTQNTGESVDGNPLVVQIGVTYFDESQEPLVPKIQSALPLALHSPHAKCEAN</sequence>
<protein>
    <submittedName>
        <fullName evidence="1">Uncharacterized protein</fullName>
    </submittedName>
</protein>
<accession>A0A9N7Y8X1</accession>
<evidence type="ECO:0000313" key="1">
    <source>
        <dbReference type="EMBL" id="CAB1417122.1"/>
    </source>
</evidence>
<proteinExistence type="predicted"/>
<keyword evidence="2" id="KW-1185">Reference proteome</keyword>
<gene>
    <name evidence="1" type="ORF">PLEPLA_LOCUS4923</name>
</gene>
<dbReference type="AlphaFoldDB" id="A0A9N7Y8X1"/>
<dbReference type="EMBL" id="CADEAL010000247">
    <property type="protein sequence ID" value="CAB1417122.1"/>
    <property type="molecule type" value="Genomic_DNA"/>
</dbReference>
<evidence type="ECO:0000313" key="2">
    <source>
        <dbReference type="Proteomes" id="UP001153269"/>
    </source>
</evidence>
<name>A0A9N7Y8X1_PLEPL</name>
<organism evidence="1 2">
    <name type="scientific">Pleuronectes platessa</name>
    <name type="common">European plaice</name>
    <dbReference type="NCBI Taxonomy" id="8262"/>
    <lineage>
        <taxon>Eukaryota</taxon>
        <taxon>Metazoa</taxon>
        <taxon>Chordata</taxon>
        <taxon>Craniata</taxon>
        <taxon>Vertebrata</taxon>
        <taxon>Euteleostomi</taxon>
        <taxon>Actinopterygii</taxon>
        <taxon>Neopterygii</taxon>
        <taxon>Teleostei</taxon>
        <taxon>Neoteleostei</taxon>
        <taxon>Acanthomorphata</taxon>
        <taxon>Carangaria</taxon>
        <taxon>Pleuronectiformes</taxon>
        <taxon>Pleuronectoidei</taxon>
        <taxon>Pleuronectidae</taxon>
        <taxon>Pleuronectes</taxon>
    </lineage>
</organism>
<reference evidence="1" key="1">
    <citation type="submission" date="2020-03" db="EMBL/GenBank/DDBJ databases">
        <authorList>
            <person name="Weist P."/>
        </authorList>
    </citation>
    <scope>NUCLEOTIDE SEQUENCE</scope>
</reference>